<dbReference type="InterPro" id="IPR003018">
    <property type="entry name" value="GAF"/>
</dbReference>
<dbReference type="SUPFAM" id="SSF55781">
    <property type="entry name" value="GAF domain-like"/>
    <property type="match status" value="1"/>
</dbReference>
<protein>
    <recommendedName>
        <fullName evidence="1">GAF domain-containing protein</fullName>
    </recommendedName>
</protein>
<accession>X1GDY9</accession>
<proteinExistence type="predicted"/>
<sequence length="191" mass="21629">ANSTLRPQELEFIYEISSAVAGAENTDSVLEEIIQLARQVFIFDNIVIYRPNHDSQLEPVHPKAIGRGRFLEADLVWGESIAQKAYTEEETIVYVEDLTDSIPDRTGIRHYLGFPLIITGADIIGSLVFIRFGGPPYTESQVRLAKYFSENIALLLEHQNLVNRIASLEAEHRLEMLRDDFTSTISHELLT</sequence>
<evidence type="ECO:0000259" key="1">
    <source>
        <dbReference type="SMART" id="SM00065"/>
    </source>
</evidence>
<feature type="non-terminal residue" evidence="2">
    <location>
        <position position="1"/>
    </location>
</feature>
<dbReference type="EMBL" id="BARU01013697">
    <property type="protein sequence ID" value="GAH39829.1"/>
    <property type="molecule type" value="Genomic_DNA"/>
</dbReference>
<reference evidence="2" key="1">
    <citation type="journal article" date="2014" name="Front. Microbiol.">
        <title>High frequency of phylogenetically diverse reductive dehalogenase-homologous genes in deep subseafloor sedimentary metagenomes.</title>
        <authorList>
            <person name="Kawai M."/>
            <person name="Futagami T."/>
            <person name="Toyoda A."/>
            <person name="Takaki Y."/>
            <person name="Nishi S."/>
            <person name="Hori S."/>
            <person name="Arai W."/>
            <person name="Tsubouchi T."/>
            <person name="Morono Y."/>
            <person name="Uchiyama I."/>
            <person name="Ito T."/>
            <person name="Fujiyama A."/>
            <person name="Inagaki F."/>
            <person name="Takami H."/>
        </authorList>
    </citation>
    <scope>NUCLEOTIDE SEQUENCE</scope>
    <source>
        <strain evidence="2">Expedition CK06-06</strain>
    </source>
</reference>
<dbReference type="Pfam" id="PF01590">
    <property type="entry name" value="GAF"/>
    <property type="match status" value="1"/>
</dbReference>
<comment type="caution">
    <text evidence="2">The sequence shown here is derived from an EMBL/GenBank/DDBJ whole genome shotgun (WGS) entry which is preliminary data.</text>
</comment>
<dbReference type="Gene3D" id="3.30.450.40">
    <property type="match status" value="1"/>
</dbReference>
<gene>
    <name evidence="2" type="ORF">S03H2_24584</name>
</gene>
<dbReference type="SMART" id="SM00065">
    <property type="entry name" value="GAF"/>
    <property type="match status" value="1"/>
</dbReference>
<feature type="domain" description="GAF" evidence="1">
    <location>
        <begin position="25"/>
        <end position="166"/>
    </location>
</feature>
<feature type="non-terminal residue" evidence="2">
    <location>
        <position position="191"/>
    </location>
</feature>
<evidence type="ECO:0000313" key="2">
    <source>
        <dbReference type="EMBL" id="GAH39829.1"/>
    </source>
</evidence>
<dbReference type="InterPro" id="IPR029016">
    <property type="entry name" value="GAF-like_dom_sf"/>
</dbReference>
<dbReference type="AlphaFoldDB" id="X1GDY9"/>
<organism evidence="2">
    <name type="scientific">marine sediment metagenome</name>
    <dbReference type="NCBI Taxonomy" id="412755"/>
    <lineage>
        <taxon>unclassified sequences</taxon>
        <taxon>metagenomes</taxon>
        <taxon>ecological metagenomes</taxon>
    </lineage>
</organism>
<name>X1GDY9_9ZZZZ</name>